<comment type="caution">
    <text evidence="1">The sequence shown here is derived from an EMBL/GenBank/DDBJ whole genome shotgun (WGS) entry which is preliminary data.</text>
</comment>
<proteinExistence type="predicted"/>
<evidence type="ECO:0000313" key="2">
    <source>
        <dbReference type="Proteomes" id="UP000005365"/>
    </source>
</evidence>
<sequence length="61" mass="7172">MIMKKLLQSELKQVAGGIGNSFEPWIHAGISYEAWLERMEYLRRTGYFIGDPRIKWPSAWD</sequence>
<reference evidence="1" key="1">
    <citation type="submission" date="2009-07" db="EMBL/GenBank/DDBJ databases">
        <authorList>
            <person name="Weinstock G."/>
            <person name="Sodergren E."/>
            <person name="Clifton S."/>
            <person name="Fulton L."/>
            <person name="Fulton B."/>
            <person name="Courtney L."/>
            <person name="Fronick C."/>
            <person name="Harrison M."/>
            <person name="Strong C."/>
            <person name="Farmer C."/>
            <person name="Delahaunty K."/>
            <person name="Markovic C."/>
            <person name="Hall O."/>
            <person name="Minx P."/>
            <person name="Tomlinson C."/>
            <person name="Mitreva M."/>
            <person name="Nelson J."/>
            <person name="Hou S."/>
            <person name="Wollam A."/>
            <person name="Pepin K.H."/>
            <person name="Johnson M."/>
            <person name="Bhonagiri V."/>
            <person name="Nash W.E."/>
            <person name="Warren W."/>
            <person name="Chinwalla A."/>
            <person name="Mardis E.R."/>
            <person name="Wilson R.K."/>
        </authorList>
    </citation>
    <scope>NUCLEOTIDE SEQUENCE [LARGE SCALE GENOMIC DNA]</scope>
    <source>
        <strain evidence="1">ATCC 29256</strain>
    </source>
</reference>
<name>C6M978_NEISI</name>
<dbReference type="EMBL" id="ACKO02000026">
    <property type="protein sequence ID" value="EET43129.1"/>
    <property type="molecule type" value="Genomic_DNA"/>
</dbReference>
<dbReference type="AlphaFoldDB" id="C6M978"/>
<keyword evidence="2" id="KW-1185">Reference proteome</keyword>
<protein>
    <submittedName>
        <fullName evidence="1">Uncharacterized protein</fullName>
    </submittedName>
</protein>
<accession>C6M978</accession>
<gene>
    <name evidence="1" type="ORF">NEISICOT_03103</name>
</gene>
<evidence type="ECO:0000313" key="1">
    <source>
        <dbReference type="EMBL" id="EET43129.1"/>
    </source>
</evidence>
<organism evidence="1 2">
    <name type="scientific">Neisseria sicca ATCC 29256</name>
    <dbReference type="NCBI Taxonomy" id="547045"/>
    <lineage>
        <taxon>Bacteria</taxon>
        <taxon>Pseudomonadati</taxon>
        <taxon>Pseudomonadota</taxon>
        <taxon>Betaproteobacteria</taxon>
        <taxon>Neisseriales</taxon>
        <taxon>Neisseriaceae</taxon>
        <taxon>Neisseria</taxon>
    </lineage>
</organism>
<dbReference type="Proteomes" id="UP000005365">
    <property type="component" value="Unassembled WGS sequence"/>
</dbReference>